<gene>
    <name evidence="1" type="ORF">H2200_008602</name>
</gene>
<evidence type="ECO:0000313" key="2">
    <source>
        <dbReference type="Proteomes" id="UP001172673"/>
    </source>
</evidence>
<name>A0AA39CFQ9_9EURO</name>
<dbReference type="PANTHER" id="PTHR37540:SF5">
    <property type="entry name" value="TRANSCRIPTION FACTOR DOMAIN-CONTAINING PROTEIN"/>
    <property type="match status" value="1"/>
</dbReference>
<keyword evidence="2" id="KW-1185">Reference proteome</keyword>
<accession>A0AA39CFQ9</accession>
<proteinExistence type="predicted"/>
<dbReference type="PANTHER" id="PTHR37540">
    <property type="entry name" value="TRANSCRIPTION FACTOR (ACR-2), PUTATIVE-RELATED-RELATED"/>
    <property type="match status" value="1"/>
</dbReference>
<dbReference type="EMBL" id="JAPDRK010000013">
    <property type="protein sequence ID" value="KAJ9606594.1"/>
    <property type="molecule type" value="Genomic_DNA"/>
</dbReference>
<organism evidence="1 2">
    <name type="scientific">Cladophialophora chaetospira</name>
    <dbReference type="NCBI Taxonomy" id="386627"/>
    <lineage>
        <taxon>Eukaryota</taxon>
        <taxon>Fungi</taxon>
        <taxon>Dikarya</taxon>
        <taxon>Ascomycota</taxon>
        <taxon>Pezizomycotina</taxon>
        <taxon>Eurotiomycetes</taxon>
        <taxon>Chaetothyriomycetidae</taxon>
        <taxon>Chaetothyriales</taxon>
        <taxon>Herpotrichiellaceae</taxon>
        <taxon>Cladophialophora</taxon>
    </lineage>
</organism>
<sequence length="413" mass="46784">MHTFVPKAFPTHAQYQDHNQWLVKHLGENEELLLAIVTLGATCYVSKAGRRAISLVPKNLDHGALSARDAIGFMQIAIKQLQTAIMLPQARQSSAVLYSVACLTLAEVLADNGPAVQLHATALRHLLASSRISDDIPTHVLHAVIMTYYIACAISGERPISLPTPILQVAEPSLQLKPSVLHNSQFQVAKLGLAFFSLDMQTILGPELTNAFQSMRTFTLWKEQHYSDCPQVGPDEFNYFHSWCWNSLHLVLGLPYQEASLQGNDDRKGSLREPCRIALLVFWLSITELHNPGSMIYRTLALRLKSALQRCPSEPPAWTDSNMAVFWLLLLGASITDGQDEYHWFLTGIAEEMRRRDNSLSWEVIENVVARFLYMEKLFRAGFKDAWDRAVQLRKWHEGCYCGDDFCRRVYDR</sequence>
<reference evidence="1" key="1">
    <citation type="submission" date="2022-10" db="EMBL/GenBank/DDBJ databases">
        <title>Culturing micro-colonial fungi from biological soil crusts in the Mojave desert and describing Neophaeococcomyces mojavensis, and introducing the new genera and species Taxawa tesnikishii.</title>
        <authorList>
            <person name="Kurbessoian T."/>
            <person name="Stajich J.E."/>
        </authorList>
    </citation>
    <scope>NUCLEOTIDE SEQUENCE</scope>
    <source>
        <strain evidence="1">TK_41</strain>
    </source>
</reference>
<dbReference type="Proteomes" id="UP001172673">
    <property type="component" value="Unassembled WGS sequence"/>
</dbReference>
<protein>
    <submittedName>
        <fullName evidence="1">Uncharacterized protein</fullName>
    </submittedName>
</protein>
<evidence type="ECO:0000313" key="1">
    <source>
        <dbReference type="EMBL" id="KAJ9606594.1"/>
    </source>
</evidence>
<dbReference type="AlphaFoldDB" id="A0AA39CFQ9"/>
<comment type="caution">
    <text evidence="1">The sequence shown here is derived from an EMBL/GenBank/DDBJ whole genome shotgun (WGS) entry which is preliminary data.</text>
</comment>